<reference evidence="1 2" key="1">
    <citation type="submission" date="2015-09" db="EMBL/GenBank/DDBJ databases">
        <title>Draft genome sequence of Alicyclobacillus ferrooxydans DSM 22381.</title>
        <authorList>
            <person name="Hemp J."/>
        </authorList>
    </citation>
    <scope>NUCLEOTIDE SEQUENCE [LARGE SCALE GENOMIC DNA]</scope>
    <source>
        <strain evidence="1 2">TC-34</strain>
    </source>
</reference>
<sequence>MHACLSCFSVFKPEIAAQIAKESVGGSVEGEEQPHAIPCPTADCLGQVIELDELILPAIFILNFKGYLTRNCCSGHVQSRIAETYVMFDANVDLPDMPHEFHMDELDALDAPHALVGDTGSVPNYPTIRKLHYSGDRVGSILLANKKLYEWARGLPDLNEEYNEQTTEIERRQNELRVMRMLAMGFSPYKQNIAPLMKKRAKQGPV</sequence>
<dbReference type="AlphaFoldDB" id="A0A0N8PPR7"/>
<comment type="caution">
    <text evidence="1">The sequence shown here is derived from an EMBL/GenBank/DDBJ whole genome shotgun (WGS) entry which is preliminary data.</text>
</comment>
<keyword evidence="2" id="KW-1185">Reference proteome</keyword>
<gene>
    <name evidence="1" type="ORF">AN477_03515</name>
</gene>
<accession>A0A0N8PPR7</accession>
<name>A0A0N8PPR7_9BACL</name>
<protein>
    <submittedName>
        <fullName evidence="1">Uncharacterized protein</fullName>
    </submittedName>
</protein>
<evidence type="ECO:0000313" key="2">
    <source>
        <dbReference type="Proteomes" id="UP000050482"/>
    </source>
</evidence>
<evidence type="ECO:0000313" key="1">
    <source>
        <dbReference type="EMBL" id="KPV45077.1"/>
    </source>
</evidence>
<proteinExistence type="predicted"/>
<dbReference type="Proteomes" id="UP000050482">
    <property type="component" value="Unassembled WGS sequence"/>
</dbReference>
<organism evidence="1 2">
    <name type="scientific">Alicyclobacillus ferrooxydans</name>
    <dbReference type="NCBI Taxonomy" id="471514"/>
    <lineage>
        <taxon>Bacteria</taxon>
        <taxon>Bacillati</taxon>
        <taxon>Bacillota</taxon>
        <taxon>Bacilli</taxon>
        <taxon>Bacillales</taxon>
        <taxon>Alicyclobacillaceae</taxon>
        <taxon>Alicyclobacillus</taxon>
    </lineage>
</organism>
<dbReference type="PATRIC" id="fig|471514.4.peg.568"/>
<dbReference type="RefSeq" id="WP_054967799.1">
    <property type="nucleotide sequence ID" value="NZ_LJCO01000014.1"/>
</dbReference>
<dbReference type="EMBL" id="LJCO01000014">
    <property type="protein sequence ID" value="KPV45077.1"/>
    <property type="molecule type" value="Genomic_DNA"/>
</dbReference>
<dbReference type="OrthoDB" id="2043847at2"/>